<evidence type="ECO:0000313" key="4">
    <source>
        <dbReference type="EMBL" id="PIL39208.1"/>
    </source>
</evidence>
<dbReference type="Pfam" id="PF12728">
    <property type="entry name" value="HTH_17"/>
    <property type="match status" value="1"/>
</dbReference>
<sequence length="137" mass="14938">MTETVLDPVTLATQRDELRLRLAREFHVVTLLVPVKTVAAILGLSPTTIYAYIRNGAFSLPYRRVNKTPLIAVDDLIDWLLGQQVAPPRNEVPMPKAPPSLVASAPRKASAEDSIDRAVADAMSQLGRPAKTKSGIR</sequence>
<dbReference type="OrthoDB" id="8759945at2"/>
<evidence type="ECO:0000313" key="5">
    <source>
        <dbReference type="Proteomes" id="UP000228593"/>
    </source>
</evidence>
<keyword evidence="2" id="KW-0812">Transmembrane</keyword>
<dbReference type="AlphaFoldDB" id="A0A2G8T0I1"/>
<feature type="domain" description="Helix-turn-helix" evidence="3">
    <location>
        <begin position="35"/>
        <end position="83"/>
    </location>
</feature>
<comment type="caution">
    <text evidence="4">The sequence shown here is derived from an EMBL/GenBank/DDBJ whole genome shotgun (WGS) entry which is preliminary data.</text>
</comment>
<evidence type="ECO:0000256" key="1">
    <source>
        <dbReference type="SAM" id="MobiDB-lite"/>
    </source>
</evidence>
<accession>A0A2G8T0I1</accession>
<keyword evidence="2" id="KW-0472">Membrane</keyword>
<keyword evidence="5" id="KW-1185">Reference proteome</keyword>
<feature type="transmembrane region" description="Helical" evidence="2">
    <location>
        <begin position="26"/>
        <end position="53"/>
    </location>
</feature>
<dbReference type="Proteomes" id="UP000228593">
    <property type="component" value="Unassembled WGS sequence"/>
</dbReference>
<organism evidence="4 5">
    <name type="scientific">Massilia psychrophila</name>
    <dbReference type="NCBI Taxonomy" id="1603353"/>
    <lineage>
        <taxon>Bacteria</taxon>
        <taxon>Pseudomonadati</taxon>
        <taxon>Pseudomonadota</taxon>
        <taxon>Betaproteobacteria</taxon>
        <taxon>Burkholderiales</taxon>
        <taxon>Oxalobacteraceae</taxon>
        <taxon>Telluria group</taxon>
        <taxon>Massilia</taxon>
    </lineage>
</organism>
<evidence type="ECO:0000259" key="3">
    <source>
        <dbReference type="Pfam" id="PF12728"/>
    </source>
</evidence>
<dbReference type="EMBL" id="PDOB01000022">
    <property type="protein sequence ID" value="PIL39208.1"/>
    <property type="molecule type" value="Genomic_DNA"/>
</dbReference>
<reference evidence="4 5" key="1">
    <citation type="submission" date="2017-10" db="EMBL/GenBank/DDBJ databases">
        <title>Massilia psychrophilum sp. nov., a novel purple-pigmented bacterium isolated from Tianshan glacier, Xinjiang Municipality, China.</title>
        <authorList>
            <person name="Wang H."/>
        </authorList>
    </citation>
    <scope>NUCLEOTIDE SEQUENCE [LARGE SCALE GENOMIC DNA]</scope>
    <source>
        <strain evidence="4 5">JCM 30813</strain>
    </source>
</reference>
<gene>
    <name evidence="4" type="ORF">CR103_14065</name>
</gene>
<feature type="region of interest" description="Disordered" evidence="1">
    <location>
        <begin position="88"/>
        <end position="114"/>
    </location>
</feature>
<dbReference type="InterPro" id="IPR041657">
    <property type="entry name" value="HTH_17"/>
</dbReference>
<name>A0A2G8T0I1_9BURK</name>
<protein>
    <recommendedName>
        <fullName evidence="3">Helix-turn-helix domain-containing protein</fullName>
    </recommendedName>
</protein>
<dbReference type="SUPFAM" id="SSF46955">
    <property type="entry name" value="Putative DNA-binding domain"/>
    <property type="match status" value="1"/>
</dbReference>
<evidence type="ECO:0000256" key="2">
    <source>
        <dbReference type="SAM" id="Phobius"/>
    </source>
</evidence>
<dbReference type="RefSeq" id="WP_099916615.1">
    <property type="nucleotide sequence ID" value="NZ_BMHS01000018.1"/>
</dbReference>
<keyword evidence="2" id="KW-1133">Transmembrane helix</keyword>
<proteinExistence type="predicted"/>
<dbReference type="InterPro" id="IPR009061">
    <property type="entry name" value="DNA-bd_dom_put_sf"/>
</dbReference>